<dbReference type="Proteomes" id="UP000499080">
    <property type="component" value="Unassembled WGS sequence"/>
</dbReference>
<organism evidence="1 2">
    <name type="scientific">Araneus ventricosus</name>
    <name type="common">Orbweaver spider</name>
    <name type="synonym">Epeira ventricosa</name>
    <dbReference type="NCBI Taxonomy" id="182803"/>
    <lineage>
        <taxon>Eukaryota</taxon>
        <taxon>Metazoa</taxon>
        <taxon>Ecdysozoa</taxon>
        <taxon>Arthropoda</taxon>
        <taxon>Chelicerata</taxon>
        <taxon>Arachnida</taxon>
        <taxon>Araneae</taxon>
        <taxon>Araneomorphae</taxon>
        <taxon>Entelegynae</taxon>
        <taxon>Araneoidea</taxon>
        <taxon>Araneidae</taxon>
        <taxon>Araneus</taxon>
    </lineage>
</organism>
<name>A0A4Y2L050_ARAVE</name>
<proteinExistence type="predicted"/>
<reference evidence="1 2" key="1">
    <citation type="journal article" date="2019" name="Sci. Rep.">
        <title>Orb-weaving spider Araneus ventricosus genome elucidates the spidroin gene catalogue.</title>
        <authorList>
            <person name="Kono N."/>
            <person name="Nakamura H."/>
            <person name="Ohtoshi R."/>
            <person name="Moran D.A.P."/>
            <person name="Shinohara A."/>
            <person name="Yoshida Y."/>
            <person name="Fujiwara M."/>
            <person name="Mori M."/>
            <person name="Tomita M."/>
            <person name="Arakawa K."/>
        </authorList>
    </citation>
    <scope>NUCLEOTIDE SEQUENCE [LARGE SCALE GENOMIC DNA]</scope>
</reference>
<gene>
    <name evidence="1" type="ORF">AVEN_212797_1</name>
</gene>
<dbReference type="AlphaFoldDB" id="A0A4Y2L050"/>
<protein>
    <submittedName>
        <fullName evidence="1">Uncharacterized protein</fullName>
    </submittedName>
</protein>
<keyword evidence="2" id="KW-1185">Reference proteome</keyword>
<evidence type="ECO:0000313" key="2">
    <source>
        <dbReference type="Proteomes" id="UP000499080"/>
    </source>
</evidence>
<dbReference type="EMBL" id="BGPR01005186">
    <property type="protein sequence ID" value="GBN07759.1"/>
    <property type="molecule type" value="Genomic_DNA"/>
</dbReference>
<evidence type="ECO:0000313" key="1">
    <source>
        <dbReference type="EMBL" id="GBN07759.1"/>
    </source>
</evidence>
<comment type="caution">
    <text evidence="1">The sequence shown here is derived from an EMBL/GenBank/DDBJ whole genome shotgun (WGS) entry which is preliminary data.</text>
</comment>
<sequence>MTPSQSIIPSIEPKFKKAFIFISVQERVPAGTRRALSMTFDPICMYFVEAKFKAFFYSVSRERQLEQKGDPSQLEGRHPFTVLREEEVVICWCWLSGCLSFVLFFPAN</sequence>
<accession>A0A4Y2L050</accession>